<gene>
    <name evidence="1" type="ORF">PNOK_0104800</name>
</gene>
<evidence type="ECO:0000313" key="1">
    <source>
        <dbReference type="EMBL" id="PAV23980.1"/>
    </source>
</evidence>
<name>A0A286UWJ8_9AGAM</name>
<reference evidence="1 2" key="1">
    <citation type="journal article" date="2017" name="Mol. Ecol.">
        <title>Comparative and population genomic landscape of Phellinus noxius: A hypervariable fungus causing root rot in trees.</title>
        <authorList>
            <person name="Chung C.L."/>
            <person name="Lee T.J."/>
            <person name="Akiba M."/>
            <person name="Lee H.H."/>
            <person name="Kuo T.H."/>
            <person name="Liu D."/>
            <person name="Ke H.M."/>
            <person name="Yokoi T."/>
            <person name="Roa M.B."/>
            <person name="Lu M.J."/>
            <person name="Chang Y.Y."/>
            <person name="Ann P.J."/>
            <person name="Tsai J.N."/>
            <person name="Chen C.Y."/>
            <person name="Tzean S.S."/>
            <person name="Ota Y."/>
            <person name="Hattori T."/>
            <person name="Sahashi N."/>
            <person name="Liou R.F."/>
            <person name="Kikuchi T."/>
            <person name="Tsai I.J."/>
        </authorList>
    </citation>
    <scope>NUCLEOTIDE SEQUENCE [LARGE SCALE GENOMIC DNA]</scope>
    <source>
        <strain evidence="1 2">FFPRI411160</strain>
    </source>
</reference>
<accession>A0A286UWJ8</accession>
<evidence type="ECO:0000313" key="2">
    <source>
        <dbReference type="Proteomes" id="UP000217199"/>
    </source>
</evidence>
<dbReference type="Proteomes" id="UP000217199">
    <property type="component" value="Unassembled WGS sequence"/>
</dbReference>
<dbReference type="AlphaFoldDB" id="A0A286UWJ8"/>
<proteinExistence type="predicted"/>
<keyword evidence="2" id="KW-1185">Reference proteome</keyword>
<protein>
    <submittedName>
        <fullName evidence="1">Uncharacterized protein</fullName>
    </submittedName>
</protein>
<sequence>MPRLYEGYILVCILPFNGCLDIRYCRAGRTLQILLCSYYSNDCVLCDCKLGGMAILSKFLTSHLFSIPTTGNCRKKYAL</sequence>
<comment type="caution">
    <text evidence="1">The sequence shown here is derived from an EMBL/GenBank/DDBJ whole genome shotgun (WGS) entry which is preliminary data.</text>
</comment>
<organism evidence="1 2">
    <name type="scientific">Pyrrhoderma noxium</name>
    <dbReference type="NCBI Taxonomy" id="2282107"/>
    <lineage>
        <taxon>Eukaryota</taxon>
        <taxon>Fungi</taxon>
        <taxon>Dikarya</taxon>
        <taxon>Basidiomycota</taxon>
        <taxon>Agaricomycotina</taxon>
        <taxon>Agaricomycetes</taxon>
        <taxon>Hymenochaetales</taxon>
        <taxon>Hymenochaetaceae</taxon>
        <taxon>Pyrrhoderma</taxon>
    </lineage>
</organism>
<dbReference type="EMBL" id="NBII01000001">
    <property type="protein sequence ID" value="PAV23980.1"/>
    <property type="molecule type" value="Genomic_DNA"/>
</dbReference>
<dbReference type="InParanoid" id="A0A286UWJ8"/>